<dbReference type="InterPro" id="IPR014729">
    <property type="entry name" value="Rossmann-like_a/b/a_fold"/>
</dbReference>
<dbReference type="OrthoDB" id="9772484at2"/>
<dbReference type="SUPFAM" id="SSF52425">
    <property type="entry name" value="Cryptochrome/photolyase, N-terminal domain"/>
    <property type="match status" value="1"/>
</dbReference>
<dbReference type="SUPFAM" id="SSF48173">
    <property type="entry name" value="Cryptochrome/photolyase FAD-binding domain"/>
    <property type="match status" value="1"/>
</dbReference>
<dbReference type="InterPro" id="IPR036134">
    <property type="entry name" value="Crypto/Photolyase_FAD-like_sf"/>
</dbReference>
<evidence type="ECO:0000313" key="7">
    <source>
        <dbReference type="EMBL" id="GGB60881.1"/>
    </source>
</evidence>
<evidence type="ECO:0000259" key="6">
    <source>
        <dbReference type="PROSITE" id="PS51645"/>
    </source>
</evidence>
<dbReference type="EMBL" id="BMFA01000014">
    <property type="protein sequence ID" value="GGB60881.1"/>
    <property type="molecule type" value="Genomic_DNA"/>
</dbReference>
<keyword evidence="3 4" id="KW-0274">FAD</keyword>
<dbReference type="InterPro" id="IPR036155">
    <property type="entry name" value="Crypto/Photolyase_N_sf"/>
</dbReference>
<dbReference type="Pfam" id="PF00875">
    <property type="entry name" value="DNA_photolyase"/>
    <property type="match status" value="1"/>
</dbReference>
<dbReference type="PANTHER" id="PTHR11455:SF9">
    <property type="entry name" value="CRYPTOCHROME CIRCADIAN CLOCK 5 ISOFORM X1"/>
    <property type="match status" value="1"/>
</dbReference>
<comment type="caution">
    <text evidence="7">The sequence shown here is derived from an EMBL/GenBank/DDBJ whole genome shotgun (WGS) entry which is preliminary data.</text>
</comment>
<dbReference type="AlphaFoldDB" id="A0A916X3C2"/>
<evidence type="ECO:0000256" key="3">
    <source>
        <dbReference type="ARBA" id="ARBA00022827"/>
    </source>
</evidence>
<dbReference type="PANTHER" id="PTHR11455">
    <property type="entry name" value="CRYPTOCHROME"/>
    <property type="match status" value="1"/>
</dbReference>
<keyword evidence="2 4" id="KW-0285">Flavoprotein</keyword>
<dbReference type="GO" id="GO:0009416">
    <property type="term" value="P:response to light stimulus"/>
    <property type="evidence" value="ECO:0007669"/>
    <property type="project" value="TreeGrafter"/>
</dbReference>
<comment type="cofactor">
    <cofactor evidence="4">
        <name>FAD</name>
        <dbReference type="ChEBI" id="CHEBI:57692"/>
    </cofactor>
    <text evidence="4">Binds 1 FAD per subunit.</text>
</comment>
<dbReference type="Pfam" id="PF03441">
    <property type="entry name" value="FAD_binding_7"/>
    <property type="match status" value="1"/>
</dbReference>
<protein>
    <submittedName>
        <fullName evidence="7">Deoxyribodipyrimidine photo-lyase</fullName>
    </submittedName>
</protein>
<keyword evidence="8" id="KW-1185">Reference proteome</keyword>
<evidence type="ECO:0000256" key="2">
    <source>
        <dbReference type="ARBA" id="ARBA00022630"/>
    </source>
</evidence>
<proteinExistence type="predicted"/>
<feature type="binding site" evidence="4">
    <location>
        <position position="272"/>
    </location>
    <ligand>
        <name>FAD</name>
        <dbReference type="ChEBI" id="CHEBI:57692"/>
    </ligand>
</feature>
<dbReference type="Gene3D" id="1.25.40.80">
    <property type="match status" value="1"/>
</dbReference>
<dbReference type="InterPro" id="IPR006050">
    <property type="entry name" value="DNA_photolyase_N"/>
</dbReference>
<dbReference type="GO" id="GO:0003904">
    <property type="term" value="F:deoxyribodipyrimidine photo-lyase activity"/>
    <property type="evidence" value="ECO:0007669"/>
    <property type="project" value="TreeGrafter"/>
</dbReference>
<comment type="cofactor">
    <cofactor evidence="1">
        <name>(6R)-5,10-methylene-5,6,7,8-tetrahydrofolate</name>
        <dbReference type="ChEBI" id="CHEBI:15636"/>
    </cofactor>
</comment>
<reference evidence="7" key="2">
    <citation type="submission" date="2020-09" db="EMBL/GenBank/DDBJ databases">
        <authorList>
            <person name="Sun Q."/>
            <person name="Zhou Y."/>
        </authorList>
    </citation>
    <scope>NUCLEOTIDE SEQUENCE</scope>
    <source>
        <strain evidence="7">CGMCC 1.12426</strain>
    </source>
</reference>
<dbReference type="InterPro" id="IPR005101">
    <property type="entry name" value="Cryptochr/Photolyase_FAD-bd"/>
</dbReference>
<organism evidence="7 8">
    <name type="scientific">Roseibium aquae</name>
    <dbReference type="NCBI Taxonomy" id="1323746"/>
    <lineage>
        <taxon>Bacteria</taxon>
        <taxon>Pseudomonadati</taxon>
        <taxon>Pseudomonadota</taxon>
        <taxon>Alphaproteobacteria</taxon>
        <taxon>Hyphomicrobiales</taxon>
        <taxon>Stappiaceae</taxon>
        <taxon>Roseibium</taxon>
    </lineage>
</organism>
<reference evidence="7" key="1">
    <citation type="journal article" date="2014" name="Int. J. Syst. Evol. Microbiol.">
        <title>Complete genome sequence of Corynebacterium casei LMG S-19264T (=DSM 44701T), isolated from a smear-ripened cheese.</title>
        <authorList>
            <consortium name="US DOE Joint Genome Institute (JGI-PGF)"/>
            <person name="Walter F."/>
            <person name="Albersmeier A."/>
            <person name="Kalinowski J."/>
            <person name="Ruckert C."/>
        </authorList>
    </citation>
    <scope>NUCLEOTIDE SEQUENCE</scope>
    <source>
        <strain evidence="7">CGMCC 1.12426</strain>
    </source>
</reference>
<dbReference type="PROSITE" id="PS51645">
    <property type="entry name" value="PHR_CRY_ALPHA_BETA"/>
    <property type="match status" value="1"/>
</dbReference>
<dbReference type="Gene3D" id="3.40.50.620">
    <property type="entry name" value="HUPs"/>
    <property type="match status" value="1"/>
</dbReference>
<feature type="domain" description="Photolyase/cryptochrome alpha/beta" evidence="6">
    <location>
        <begin position="5"/>
        <end position="134"/>
    </location>
</feature>
<name>A0A916X3C2_9HYPH</name>
<feature type="region of interest" description="Disordered" evidence="5">
    <location>
        <begin position="472"/>
        <end position="521"/>
    </location>
</feature>
<gene>
    <name evidence="7" type="ORF">GCM10011316_36120</name>
</gene>
<evidence type="ECO:0000256" key="5">
    <source>
        <dbReference type="SAM" id="MobiDB-lite"/>
    </source>
</evidence>
<evidence type="ECO:0000256" key="1">
    <source>
        <dbReference type="ARBA" id="ARBA00001932"/>
    </source>
</evidence>
<dbReference type="Proteomes" id="UP000605148">
    <property type="component" value="Unassembled WGS sequence"/>
</dbReference>
<dbReference type="Gene3D" id="1.10.579.10">
    <property type="entry name" value="DNA Cyclobutane Dipyrimidine Photolyase, subunit A, domain 3"/>
    <property type="match status" value="1"/>
</dbReference>
<dbReference type="InterPro" id="IPR002081">
    <property type="entry name" value="Cryptochrome/DNA_photolyase_1"/>
</dbReference>
<evidence type="ECO:0000313" key="8">
    <source>
        <dbReference type="Proteomes" id="UP000605148"/>
    </source>
</evidence>
<sequence length="521" mass="58708">MSGTALQVVWFKRDLRIEDHAPLARAARRGPVLPLFVVEPDLWAQPDMSARHYAFLTECLRALREDLAAIGQPLVVRTGSVVETLSHIHASDPVGALWSHEETGNAWTYQRDLKVAAWCRENGVPWHEDRQTGVIRRLGSRNGWAGRWDDFMAKPVIGAPVLRPLHDLEAGRIPSANDLGLAPDPCEERQPGGRCDGLGTLESFLFHRGKPYQKAMSTPVTAFDACSRVSPYLAWGCLSMREVAQAAYARQRELKQSSEPGVTQWRAAMRSFSGRLHWHCHFVQKLEDEPRLEFENLHRAYDGLRPSEPDPARLAAWQAGETGLPFVDACMRALTATGWMNFRMRAMLVAVSSYHLWLDWRQPGLHLARLFTDYEPGIHWPQVQMQSGTTGINTVRIYNPVKQGRDQDPDGAFIRRWVPELGEIDARHLHEPWTAPNAGRVLGKRYPFPLVDHLSAAKDAREKVWGVRKGAEFRSSAQSIQGKHGSRKSGIPMRGREKTPRRKKPAPDAQPDLFDRIGPAS</sequence>
<dbReference type="GO" id="GO:0071949">
    <property type="term" value="F:FAD binding"/>
    <property type="evidence" value="ECO:0007669"/>
    <property type="project" value="TreeGrafter"/>
</dbReference>
<dbReference type="RefSeq" id="WP_150497558.1">
    <property type="nucleotide sequence ID" value="NZ_BMFA01000014.1"/>
</dbReference>
<dbReference type="GO" id="GO:0003677">
    <property type="term" value="F:DNA binding"/>
    <property type="evidence" value="ECO:0007669"/>
    <property type="project" value="TreeGrafter"/>
</dbReference>
<evidence type="ECO:0000256" key="4">
    <source>
        <dbReference type="PIRSR" id="PIRSR602081-1"/>
    </source>
</evidence>
<feature type="binding site" evidence="4">
    <location>
        <position position="212"/>
    </location>
    <ligand>
        <name>FAD</name>
        <dbReference type="ChEBI" id="CHEBI:57692"/>
    </ligand>
</feature>
<accession>A0A916X3C2</accession>